<feature type="region of interest" description="Disordered" evidence="6">
    <location>
        <begin position="494"/>
        <end position="595"/>
    </location>
</feature>
<dbReference type="GO" id="GO:0009055">
    <property type="term" value="F:electron transfer activity"/>
    <property type="evidence" value="ECO:0007669"/>
    <property type="project" value="InterPro"/>
</dbReference>
<keyword evidence="4 5" id="KW-0408">Iron</keyword>
<keyword evidence="7" id="KW-0472">Membrane</keyword>
<evidence type="ECO:0000256" key="6">
    <source>
        <dbReference type="SAM" id="MobiDB-lite"/>
    </source>
</evidence>
<evidence type="ECO:0000256" key="3">
    <source>
        <dbReference type="ARBA" id="ARBA00022723"/>
    </source>
</evidence>
<organism evidence="10">
    <name type="scientific">Knufia peltigerae</name>
    <dbReference type="NCBI Taxonomy" id="1002370"/>
    <lineage>
        <taxon>Eukaryota</taxon>
        <taxon>Fungi</taxon>
        <taxon>Dikarya</taxon>
        <taxon>Ascomycota</taxon>
        <taxon>Pezizomycotina</taxon>
        <taxon>Eurotiomycetes</taxon>
        <taxon>Chaetothyriomycetidae</taxon>
        <taxon>Chaetothyriales</taxon>
        <taxon>Trichomeriaceae</taxon>
        <taxon>Knufia</taxon>
    </lineage>
</organism>
<evidence type="ECO:0000256" key="4">
    <source>
        <dbReference type="ARBA" id="ARBA00023004"/>
    </source>
</evidence>
<dbReference type="GO" id="GO:0005507">
    <property type="term" value="F:copper ion binding"/>
    <property type="evidence" value="ECO:0007669"/>
    <property type="project" value="InterPro"/>
</dbReference>
<keyword evidence="2" id="KW-0249">Electron transport</keyword>
<evidence type="ECO:0000256" key="5">
    <source>
        <dbReference type="PROSITE-ProRule" id="PRU00433"/>
    </source>
</evidence>
<keyword evidence="3 5" id="KW-0479">Metal-binding</keyword>
<name>A0AA38XYU7_9EURO</name>
<reference evidence="10" key="1">
    <citation type="submission" date="2022-10" db="EMBL/GenBank/DDBJ databases">
        <title>Culturing micro-colonial fungi from biological soil crusts in the Mojave desert and describing Neophaeococcomyces mojavensis, and introducing the new genera and species Taxawa tesnikishii.</title>
        <authorList>
            <person name="Kurbessoian T."/>
            <person name="Stajich J.E."/>
        </authorList>
    </citation>
    <scope>NUCLEOTIDE SEQUENCE</scope>
    <source>
        <strain evidence="10">TK_35</strain>
    </source>
</reference>
<feature type="compositionally biased region" description="Gly residues" evidence="6">
    <location>
        <begin position="497"/>
        <end position="509"/>
    </location>
</feature>
<dbReference type="InterPro" id="IPR009056">
    <property type="entry name" value="Cyt_c-like_dom"/>
</dbReference>
<keyword evidence="2" id="KW-0813">Transport</keyword>
<dbReference type="PROSITE" id="PS51007">
    <property type="entry name" value="CYTC"/>
    <property type="match status" value="1"/>
</dbReference>
<gene>
    <name evidence="10" type="ORF">H2204_009693</name>
</gene>
<evidence type="ECO:0000256" key="8">
    <source>
        <dbReference type="SAM" id="SignalP"/>
    </source>
</evidence>
<feature type="domain" description="Cytochrome c" evidence="9">
    <location>
        <begin position="400"/>
        <end position="484"/>
    </location>
</feature>
<dbReference type="GO" id="GO:0020037">
    <property type="term" value="F:heme binding"/>
    <property type="evidence" value="ECO:0007669"/>
    <property type="project" value="InterPro"/>
</dbReference>
<dbReference type="Pfam" id="PF13474">
    <property type="entry name" value="SnoaL_3"/>
    <property type="match status" value="1"/>
</dbReference>
<evidence type="ECO:0000256" key="2">
    <source>
        <dbReference type="ARBA" id="ARBA00022660"/>
    </source>
</evidence>
<dbReference type="SUPFAM" id="SSF46626">
    <property type="entry name" value="Cytochrome c"/>
    <property type="match status" value="1"/>
</dbReference>
<dbReference type="Gene3D" id="3.10.450.50">
    <property type="match status" value="1"/>
</dbReference>
<keyword evidence="2" id="KW-0679">Respiratory chain</keyword>
<proteinExistence type="predicted"/>
<dbReference type="InterPro" id="IPR007939">
    <property type="entry name" value="Cu-R_B_prcur"/>
</dbReference>
<keyword evidence="1 5" id="KW-0349">Heme</keyword>
<dbReference type="Gene3D" id="1.10.760.10">
    <property type="entry name" value="Cytochrome c-like domain"/>
    <property type="match status" value="1"/>
</dbReference>
<keyword evidence="7" id="KW-1133">Transmembrane helix</keyword>
<protein>
    <recommendedName>
        <fullName evidence="9">Cytochrome c domain-containing protein</fullName>
    </recommendedName>
</protein>
<accession>A0AA38XYU7</accession>
<dbReference type="GO" id="GO:0006878">
    <property type="term" value="P:intracellular copper ion homeostasis"/>
    <property type="evidence" value="ECO:0007669"/>
    <property type="project" value="InterPro"/>
</dbReference>
<feature type="signal peptide" evidence="8">
    <location>
        <begin position="1"/>
        <end position="22"/>
    </location>
</feature>
<feature type="region of interest" description="Disordered" evidence="6">
    <location>
        <begin position="32"/>
        <end position="81"/>
    </location>
</feature>
<evidence type="ECO:0000313" key="10">
    <source>
        <dbReference type="EMBL" id="KAJ9627466.1"/>
    </source>
</evidence>
<dbReference type="Pfam" id="PF13442">
    <property type="entry name" value="Cytochrome_CBB3"/>
    <property type="match status" value="1"/>
</dbReference>
<feature type="compositionally biased region" description="Basic and acidic residues" evidence="6">
    <location>
        <begin position="510"/>
        <end position="543"/>
    </location>
</feature>
<evidence type="ECO:0000259" key="9">
    <source>
        <dbReference type="PROSITE" id="PS51007"/>
    </source>
</evidence>
<feature type="chain" id="PRO_5041246232" description="Cytochrome c domain-containing protein" evidence="8">
    <location>
        <begin position="23"/>
        <end position="746"/>
    </location>
</feature>
<sequence length="746" mass="79789">MKPTRSAFTLLIAVALASPAFGQTMDHSKISMTMPEAPKPEPQADASKTSGPNASKRGTDHSGMQHETPEPKGMDHDMSSMQEGDMATDAMDHSKMVHDAPSSTMPRTPIPVVTDVDRAAAVAPSEGHATGDNAIHSYMLLDRLEAWDADPGTGLAWEGQGWIGTDLNRLWLRSEGERSDGRTEAADLELLYGRSIATWWDLVAGVRQDFKPGRAQTFAAIGVQGLAPQKFEVEATAYFGERGQFGARFEAEYELLLTNRLILQPMVGIEAYGKNDPARGIGAGLSTAEFGLRLRYEFTRKFAPYIGLVHERALGNTADLRRNELESADDTRIVTLLITGIALAVLAIGAAGVVYSGIYNVAADDPHTRPVYALLEAARKQSISARATKLEVPADLNDPERIRQGAGNYNAMCTGCHLSPGAAETELSKGLYPSPPNLTKETIDAAEAFWVIKHGVKASGMPAWGKSMGDDYIWNMAAFLQELPKLDKTQYDALVGSSGGHSHGGGETGGHAHADGGKDHHDEAEADHHGEGEAHPEGAHAEGHGMTAQESAGKADAPAAPTHVHADGKSHTHSPQAPTTPTASDPSKNPHDGMSMQVAIPGLLHAHEGKNSTTATTAIAPEAQPAVAIVEQFSTALQTGDLDRAGAFLVDDVLILENGGAERSRKEYLDGHATHDAAFLKTAHVEVLRRTAHARGDLAWVGSESELHATKDGKPMALLSTETMVLERTSQGWRIAHIHWSSRPKR</sequence>
<dbReference type="SUPFAM" id="SSF54427">
    <property type="entry name" value="NTF2-like"/>
    <property type="match status" value="1"/>
</dbReference>
<keyword evidence="7" id="KW-0812">Transmembrane</keyword>
<dbReference type="InterPro" id="IPR032710">
    <property type="entry name" value="NTF2-like_dom_sf"/>
</dbReference>
<feature type="compositionally biased region" description="Basic and acidic residues" evidence="6">
    <location>
        <begin position="57"/>
        <end position="78"/>
    </location>
</feature>
<dbReference type="AlphaFoldDB" id="A0AA38XYU7"/>
<dbReference type="InterPro" id="IPR036909">
    <property type="entry name" value="Cyt_c-like_dom_sf"/>
</dbReference>
<dbReference type="EMBL" id="JAPDRN010000077">
    <property type="protein sequence ID" value="KAJ9627466.1"/>
    <property type="molecule type" value="Genomic_DNA"/>
</dbReference>
<feature type="compositionally biased region" description="Polar residues" evidence="6">
    <location>
        <begin position="573"/>
        <end position="587"/>
    </location>
</feature>
<feature type="transmembrane region" description="Helical" evidence="7">
    <location>
        <begin position="333"/>
        <end position="355"/>
    </location>
</feature>
<dbReference type="Pfam" id="PF05275">
    <property type="entry name" value="CopB"/>
    <property type="match status" value="1"/>
</dbReference>
<comment type="caution">
    <text evidence="10">The sequence shown here is derived from an EMBL/GenBank/DDBJ whole genome shotgun (WGS) entry which is preliminary data.</text>
</comment>
<evidence type="ECO:0000256" key="7">
    <source>
        <dbReference type="SAM" id="Phobius"/>
    </source>
</evidence>
<dbReference type="InterPro" id="IPR037401">
    <property type="entry name" value="SnoaL-like"/>
</dbReference>
<keyword evidence="8" id="KW-0732">Signal</keyword>
<evidence type="ECO:0000256" key="1">
    <source>
        <dbReference type="ARBA" id="ARBA00022617"/>
    </source>
</evidence>